<dbReference type="EMBL" id="JACDXX010000001">
    <property type="protein sequence ID" value="MCB5408738.1"/>
    <property type="molecule type" value="Genomic_DNA"/>
</dbReference>
<comment type="caution">
    <text evidence="3">The sequence shown here is derived from an EMBL/GenBank/DDBJ whole genome shotgun (WGS) entry which is preliminary data.</text>
</comment>
<protein>
    <recommendedName>
        <fullName evidence="5">Pilus assembly protein CpaD</fullName>
    </recommendedName>
</protein>
<feature type="region of interest" description="Disordered" evidence="1">
    <location>
        <begin position="167"/>
        <end position="193"/>
    </location>
</feature>
<evidence type="ECO:0000256" key="1">
    <source>
        <dbReference type="SAM" id="MobiDB-lite"/>
    </source>
</evidence>
<keyword evidence="4" id="KW-1185">Reference proteome</keyword>
<gene>
    <name evidence="3" type="ORF">H0485_01780</name>
</gene>
<reference evidence="3 4" key="1">
    <citation type="submission" date="2020-07" db="EMBL/GenBank/DDBJ databases">
        <title>Pseudogemmobacter sp. nov., isolated from poultry manure in Taiwan.</title>
        <authorList>
            <person name="Lin S.-Y."/>
            <person name="Tang Y.-S."/>
            <person name="Young C.-C."/>
        </authorList>
    </citation>
    <scope>NUCLEOTIDE SEQUENCE [LARGE SCALE GENOMIC DNA]</scope>
    <source>
        <strain evidence="3 4">CC-YST710</strain>
    </source>
</reference>
<dbReference type="RefSeq" id="WP_226933638.1">
    <property type="nucleotide sequence ID" value="NZ_JACDXX010000001.1"/>
</dbReference>
<evidence type="ECO:0000313" key="4">
    <source>
        <dbReference type="Proteomes" id="UP001198571"/>
    </source>
</evidence>
<sequence length="193" mass="20745">MRSFSRFHLALTLVPLLLAGCVDTRATPTTERITPVTHEAVLPYSFLSCSTGIGGAEQKRIHSWLNKLGLTDQDTLVVSVPKNRLPERDAGRRKTLEQIFAAYPARVRFVQDDDLRELPRSEPRGIIRVVRVSQVAARCSAGPAEAGCSTASNLAAMIASPADTFLPERGRRYLPPPAAANSAPASSASGALP</sequence>
<proteinExistence type="predicted"/>
<keyword evidence="2" id="KW-0732">Signal</keyword>
<evidence type="ECO:0000313" key="3">
    <source>
        <dbReference type="EMBL" id="MCB5408738.1"/>
    </source>
</evidence>
<accession>A0ABS8CH65</accession>
<name>A0ABS8CH65_9RHOB</name>
<evidence type="ECO:0000256" key="2">
    <source>
        <dbReference type="SAM" id="SignalP"/>
    </source>
</evidence>
<evidence type="ECO:0008006" key="5">
    <source>
        <dbReference type="Google" id="ProtNLM"/>
    </source>
</evidence>
<feature type="signal peptide" evidence="2">
    <location>
        <begin position="1"/>
        <end position="26"/>
    </location>
</feature>
<dbReference type="Proteomes" id="UP001198571">
    <property type="component" value="Unassembled WGS sequence"/>
</dbReference>
<feature type="chain" id="PRO_5046308773" description="Pilus assembly protein CpaD" evidence="2">
    <location>
        <begin position="27"/>
        <end position="193"/>
    </location>
</feature>
<organism evidence="3 4">
    <name type="scientific">Pseudogemmobacter faecipullorum</name>
    <dbReference type="NCBI Taxonomy" id="2755041"/>
    <lineage>
        <taxon>Bacteria</taxon>
        <taxon>Pseudomonadati</taxon>
        <taxon>Pseudomonadota</taxon>
        <taxon>Alphaproteobacteria</taxon>
        <taxon>Rhodobacterales</taxon>
        <taxon>Paracoccaceae</taxon>
        <taxon>Pseudogemmobacter</taxon>
    </lineage>
</organism>
<dbReference type="PROSITE" id="PS51257">
    <property type="entry name" value="PROKAR_LIPOPROTEIN"/>
    <property type="match status" value="1"/>
</dbReference>
<feature type="compositionally biased region" description="Low complexity" evidence="1">
    <location>
        <begin position="179"/>
        <end position="193"/>
    </location>
</feature>